<dbReference type="InterPro" id="IPR012337">
    <property type="entry name" value="RNaseH-like_sf"/>
</dbReference>
<reference evidence="9 10" key="1">
    <citation type="submission" date="2013-04" db="EMBL/GenBank/DDBJ databases">
        <title>The Genome Sequence of Propionimicrobium lymphophilum ACS-093-V-SCH5.</title>
        <authorList>
            <consortium name="The Broad Institute Genomics Platform"/>
            <person name="Earl A."/>
            <person name="Ward D."/>
            <person name="Feldgarden M."/>
            <person name="Gevers D."/>
            <person name="Saerens B."/>
            <person name="Vaneechoutte M."/>
            <person name="Walker B."/>
            <person name="Young S."/>
            <person name="Zeng Q."/>
            <person name="Gargeya S."/>
            <person name="Fitzgerald M."/>
            <person name="Haas B."/>
            <person name="Abouelleil A."/>
            <person name="Allen A.W."/>
            <person name="Alvarado L."/>
            <person name="Arachchi H.M."/>
            <person name="Berlin A.M."/>
            <person name="Chapman S.B."/>
            <person name="Gainer-Dewar J."/>
            <person name="Goldberg J."/>
            <person name="Griggs A."/>
            <person name="Gujja S."/>
            <person name="Hansen M."/>
            <person name="Howarth C."/>
            <person name="Imamovic A."/>
            <person name="Ireland A."/>
            <person name="Larimer J."/>
            <person name="McCowan C."/>
            <person name="Murphy C."/>
            <person name="Pearson M."/>
            <person name="Poon T.W."/>
            <person name="Priest M."/>
            <person name="Roberts A."/>
            <person name="Saif S."/>
            <person name="Shea T."/>
            <person name="Sisk P."/>
            <person name="Sykes S."/>
            <person name="Wortman J."/>
            <person name="Nusbaum C."/>
            <person name="Birren B."/>
        </authorList>
    </citation>
    <scope>NUCLEOTIDE SEQUENCE [LARGE SCALE GENOMIC DNA]</scope>
    <source>
        <strain evidence="9 10">ACS-093-V-SCH5</strain>
    </source>
</reference>
<keyword evidence="2" id="KW-0540">Nuclease</keyword>
<dbReference type="EMBL" id="AGZR01000009">
    <property type="protein sequence ID" value="EPD32007.1"/>
    <property type="molecule type" value="Genomic_DNA"/>
</dbReference>
<dbReference type="Pfam" id="PF00929">
    <property type="entry name" value="RNase_T"/>
    <property type="match status" value="1"/>
</dbReference>
<dbReference type="AlphaFoldDB" id="S2WH71"/>
<keyword evidence="7" id="KW-0175">Coiled coil</keyword>
<keyword evidence="10" id="KW-1185">Reference proteome</keyword>
<evidence type="ECO:0000256" key="4">
    <source>
        <dbReference type="ARBA" id="ARBA00022839"/>
    </source>
</evidence>
<proteinExistence type="inferred from homology"/>
<feature type="coiled-coil region" evidence="7">
    <location>
        <begin position="55"/>
        <end position="82"/>
    </location>
</feature>
<sequence>MTGLSLKDDTLIEVAILVTDGQLNVLDDKGIDLVIKTDQEKLDSMNDFVHDMHVKSGLLEDLKTATLSMQEAEQQALEYIKKFVPAAGKAQLGGNSVGNDRNFLARDMPELEGYLHYRNIDVSTIKELAKRWFPKAYYASPAKNGNHRALADIQESIEELRYYRDAVFVEGKGPNTEAAREIAAKHQGEITGF</sequence>
<name>S2WH71_9ACTN</name>
<dbReference type="SUPFAM" id="SSF53098">
    <property type="entry name" value="Ribonuclease H-like"/>
    <property type="match status" value="1"/>
</dbReference>
<dbReference type="PANTHER" id="PTHR11046">
    <property type="entry name" value="OLIGORIBONUCLEASE, MITOCHONDRIAL"/>
    <property type="match status" value="1"/>
</dbReference>
<dbReference type="PATRIC" id="fig|883161.3.peg.1556"/>
<comment type="caution">
    <text evidence="9">The sequence shown here is derived from an EMBL/GenBank/DDBJ whole genome shotgun (WGS) entry which is preliminary data.</text>
</comment>
<dbReference type="STRING" id="883161.HMPREF9306_01568"/>
<comment type="similarity">
    <text evidence="1">Belongs to the oligoribonuclease family.</text>
</comment>
<evidence type="ECO:0000256" key="7">
    <source>
        <dbReference type="SAM" id="Coils"/>
    </source>
</evidence>
<accession>S2WH71</accession>
<dbReference type="InterPro" id="IPR013520">
    <property type="entry name" value="Ribonucl_H"/>
</dbReference>
<evidence type="ECO:0000259" key="8">
    <source>
        <dbReference type="SMART" id="SM00479"/>
    </source>
</evidence>
<dbReference type="InterPro" id="IPR022894">
    <property type="entry name" value="Oligoribonuclease"/>
</dbReference>
<dbReference type="PANTHER" id="PTHR11046:SF0">
    <property type="entry name" value="OLIGORIBONUCLEASE, MITOCHONDRIAL"/>
    <property type="match status" value="1"/>
</dbReference>
<evidence type="ECO:0000313" key="9">
    <source>
        <dbReference type="EMBL" id="EPD32007.1"/>
    </source>
</evidence>
<dbReference type="InterPro" id="IPR036397">
    <property type="entry name" value="RNaseH_sf"/>
</dbReference>
<evidence type="ECO:0000256" key="1">
    <source>
        <dbReference type="ARBA" id="ARBA00009921"/>
    </source>
</evidence>
<evidence type="ECO:0000256" key="5">
    <source>
        <dbReference type="ARBA" id="ARBA00057155"/>
    </source>
</evidence>
<dbReference type="CDD" id="cd06135">
    <property type="entry name" value="Orn"/>
    <property type="match status" value="1"/>
</dbReference>
<evidence type="ECO:0000256" key="3">
    <source>
        <dbReference type="ARBA" id="ARBA00022801"/>
    </source>
</evidence>
<dbReference type="FunFam" id="3.30.420.10:FF:000003">
    <property type="entry name" value="Oligoribonuclease"/>
    <property type="match status" value="1"/>
</dbReference>
<dbReference type="Proteomes" id="UP000014417">
    <property type="component" value="Unassembled WGS sequence"/>
</dbReference>
<dbReference type="Gene3D" id="3.30.420.10">
    <property type="entry name" value="Ribonuclease H-like superfamily/Ribonuclease H"/>
    <property type="match status" value="1"/>
</dbReference>
<keyword evidence="4" id="KW-0269">Exonuclease</keyword>
<protein>
    <recommendedName>
        <fullName evidence="6">Oligoribonuclease</fullName>
    </recommendedName>
</protein>
<evidence type="ECO:0000313" key="10">
    <source>
        <dbReference type="Proteomes" id="UP000014417"/>
    </source>
</evidence>
<evidence type="ECO:0000256" key="2">
    <source>
        <dbReference type="ARBA" id="ARBA00022722"/>
    </source>
</evidence>
<dbReference type="GO" id="GO:0003676">
    <property type="term" value="F:nucleic acid binding"/>
    <property type="evidence" value="ECO:0007669"/>
    <property type="project" value="InterPro"/>
</dbReference>
<feature type="domain" description="Exonuclease" evidence="8">
    <location>
        <begin position="1"/>
        <end position="169"/>
    </location>
</feature>
<organism evidence="9 10">
    <name type="scientific">Propionimicrobium lymphophilum ACS-093-V-SCH5</name>
    <dbReference type="NCBI Taxonomy" id="883161"/>
    <lineage>
        <taxon>Bacteria</taxon>
        <taxon>Bacillati</taxon>
        <taxon>Actinomycetota</taxon>
        <taxon>Actinomycetes</taxon>
        <taxon>Propionibacteriales</taxon>
        <taxon>Propionibacteriaceae</taxon>
        <taxon>Propionimicrobium</taxon>
    </lineage>
</organism>
<evidence type="ECO:0000256" key="6">
    <source>
        <dbReference type="ARBA" id="ARBA00070964"/>
    </source>
</evidence>
<dbReference type="NCBIfam" id="NF003765">
    <property type="entry name" value="PRK05359.1"/>
    <property type="match status" value="1"/>
</dbReference>
<dbReference type="HOGENOM" id="CLU_064761_3_0_11"/>
<dbReference type="SMART" id="SM00479">
    <property type="entry name" value="EXOIII"/>
    <property type="match status" value="1"/>
</dbReference>
<gene>
    <name evidence="9" type="ORF">HMPREF9306_01568</name>
</gene>
<comment type="function">
    <text evidence="5">3'-to-5' exoribonuclease specific for small oligoribonucleotides.</text>
</comment>
<dbReference type="GO" id="GO:0000175">
    <property type="term" value="F:3'-5'-RNA exonuclease activity"/>
    <property type="evidence" value="ECO:0007669"/>
    <property type="project" value="InterPro"/>
</dbReference>
<keyword evidence="3" id="KW-0378">Hydrolase</keyword>